<keyword evidence="4" id="KW-0456">Lyase</keyword>
<dbReference type="Gene3D" id="3.90.1590.10">
    <property type="entry name" value="glutathione-dependent formaldehyde- activating enzyme (gfa)"/>
    <property type="match status" value="1"/>
</dbReference>
<evidence type="ECO:0000256" key="4">
    <source>
        <dbReference type="ARBA" id="ARBA00023239"/>
    </source>
</evidence>
<sequence length="136" mass="15367">MSEEKVYAGSCLCGGLRYEIHGEIGEMVQCHCKRCRKANGTAYATNAPINKVDFKIVQGEHLLKKFESTPTTTRCFCAECASPIISIKAETPDTYRLRLGTLDTPLEQKPVMHIFTAYKAEWESICDDLPQYEERP</sequence>
<dbReference type="PANTHER" id="PTHR33337:SF40">
    <property type="entry name" value="CENP-V_GFA DOMAIN-CONTAINING PROTEIN-RELATED"/>
    <property type="match status" value="1"/>
</dbReference>
<dbReference type="RefSeq" id="WP_087550451.1">
    <property type="nucleotide sequence ID" value="NZ_JASVDY010000004.1"/>
</dbReference>
<name>A0ABU3WGW3_9GAMM</name>
<comment type="similarity">
    <text evidence="1">Belongs to the Gfa family.</text>
</comment>
<accession>A0ABU3WGW3</accession>
<reference evidence="6 7" key="1">
    <citation type="submission" date="2023-06" db="EMBL/GenBank/DDBJ databases">
        <title>Genomic Analysis of Acinetobacter Strains Recovered from South Australian Aquatic Samples provides Insights into the Circulation of Antibiotic Resistance determinants in the Environment.</title>
        <authorList>
            <person name="Tobin L."/>
            <person name="Jarocki V.M."/>
            <person name="Kenyon J."/>
            <person name="Drigo B."/>
            <person name="Donner E."/>
            <person name="Djordjevic S.P."/>
            <person name="Hamidian M."/>
        </authorList>
    </citation>
    <scope>NUCLEOTIDE SEQUENCE [LARGE SCALE GENOMIC DNA]</scope>
    <source>
        <strain evidence="6 7">SAAc652</strain>
    </source>
</reference>
<evidence type="ECO:0000313" key="6">
    <source>
        <dbReference type="EMBL" id="MDV2469654.1"/>
    </source>
</evidence>
<protein>
    <submittedName>
        <fullName evidence="6">GFA family protein</fullName>
    </submittedName>
</protein>
<evidence type="ECO:0000256" key="2">
    <source>
        <dbReference type="ARBA" id="ARBA00022723"/>
    </source>
</evidence>
<evidence type="ECO:0000313" key="7">
    <source>
        <dbReference type="Proteomes" id="UP001278188"/>
    </source>
</evidence>
<evidence type="ECO:0000256" key="1">
    <source>
        <dbReference type="ARBA" id="ARBA00005495"/>
    </source>
</evidence>
<evidence type="ECO:0000259" key="5">
    <source>
        <dbReference type="PROSITE" id="PS51891"/>
    </source>
</evidence>
<feature type="domain" description="CENP-V/GFA" evidence="5">
    <location>
        <begin position="7"/>
        <end position="123"/>
    </location>
</feature>
<comment type="caution">
    <text evidence="6">The sequence shown here is derived from an EMBL/GenBank/DDBJ whole genome shotgun (WGS) entry which is preliminary data.</text>
</comment>
<keyword evidence="3" id="KW-0862">Zinc</keyword>
<evidence type="ECO:0000256" key="3">
    <source>
        <dbReference type="ARBA" id="ARBA00022833"/>
    </source>
</evidence>
<keyword evidence="2" id="KW-0479">Metal-binding</keyword>
<dbReference type="SUPFAM" id="SSF51316">
    <property type="entry name" value="Mss4-like"/>
    <property type="match status" value="1"/>
</dbReference>
<organism evidence="6 7">
    <name type="scientific">Acinetobacter chinensis</name>
    <dbReference type="NCBI Taxonomy" id="2004650"/>
    <lineage>
        <taxon>Bacteria</taxon>
        <taxon>Pseudomonadati</taxon>
        <taxon>Pseudomonadota</taxon>
        <taxon>Gammaproteobacteria</taxon>
        <taxon>Moraxellales</taxon>
        <taxon>Moraxellaceae</taxon>
        <taxon>Acinetobacter</taxon>
    </lineage>
</organism>
<keyword evidence="7" id="KW-1185">Reference proteome</keyword>
<dbReference type="PANTHER" id="PTHR33337">
    <property type="entry name" value="GFA DOMAIN-CONTAINING PROTEIN"/>
    <property type="match status" value="1"/>
</dbReference>
<dbReference type="PROSITE" id="PS51891">
    <property type="entry name" value="CENP_V_GFA"/>
    <property type="match status" value="1"/>
</dbReference>
<dbReference type="InterPro" id="IPR011057">
    <property type="entry name" value="Mss4-like_sf"/>
</dbReference>
<dbReference type="Proteomes" id="UP001278188">
    <property type="component" value="Unassembled WGS sequence"/>
</dbReference>
<dbReference type="Pfam" id="PF04828">
    <property type="entry name" value="GFA"/>
    <property type="match status" value="1"/>
</dbReference>
<gene>
    <name evidence="6" type="ORF">QR674_11740</name>
</gene>
<dbReference type="EMBL" id="JASVDY010000004">
    <property type="protein sequence ID" value="MDV2469654.1"/>
    <property type="molecule type" value="Genomic_DNA"/>
</dbReference>
<dbReference type="InterPro" id="IPR006913">
    <property type="entry name" value="CENP-V/GFA"/>
</dbReference>
<proteinExistence type="inferred from homology"/>